<proteinExistence type="predicted"/>
<evidence type="ECO:0000313" key="3">
    <source>
        <dbReference type="Proteomes" id="UP000182126"/>
    </source>
</evidence>
<protein>
    <submittedName>
        <fullName evidence="2">Predicted transcriptional regulator, ArsR family</fullName>
    </submittedName>
</protein>
<dbReference type="SUPFAM" id="SSF46785">
    <property type="entry name" value="Winged helix' DNA-binding domain"/>
    <property type="match status" value="1"/>
</dbReference>
<dbReference type="InterPro" id="IPR036390">
    <property type="entry name" value="WH_DNA-bd_sf"/>
</dbReference>
<dbReference type="InterPro" id="IPR036388">
    <property type="entry name" value="WH-like_DNA-bd_sf"/>
</dbReference>
<dbReference type="GO" id="GO:0003700">
    <property type="term" value="F:DNA-binding transcription factor activity"/>
    <property type="evidence" value="ECO:0007669"/>
    <property type="project" value="InterPro"/>
</dbReference>
<dbReference type="Proteomes" id="UP000182126">
    <property type="component" value="Chromosome I"/>
</dbReference>
<dbReference type="Gene3D" id="1.10.10.10">
    <property type="entry name" value="Winged helix-like DNA-binding domain superfamily/Winged helix DNA-binding domain"/>
    <property type="match status" value="1"/>
</dbReference>
<organism evidence="2 3">
    <name type="scientific">Microbacterium paraoxydans</name>
    <dbReference type="NCBI Taxonomy" id="199592"/>
    <lineage>
        <taxon>Bacteria</taxon>
        <taxon>Bacillati</taxon>
        <taxon>Actinomycetota</taxon>
        <taxon>Actinomycetes</taxon>
        <taxon>Micrococcales</taxon>
        <taxon>Microbacteriaceae</taxon>
        <taxon>Microbacterium</taxon>
    </lineage>
</organism>
<dbReference type="GeneID" id="36298297"/>
<evidence type="ECO:0000313" key="2">
    <source>
        <dbReference type="EMBL" id="SDS30603.1"/>
    </source>
</evidence>
<dbReference type="AlphaFoldDB" id="A0A1H1R4F0"/>
<gene>
    <name evidence="2" type="ORF">SAMN04489809_1564</name>
</gene>
<name>A0A1H1R4F0_9MICO</name>
<accession>A0A1H1R4F0</accession>
<reference evidence="2 3" key="1">
    <citation type="submission" date="2016-10" db="EMBL/GenBank/DDBJ databases">
        <authorList>
            <person name="de Groot N.N."/>
        </authorList>
    </citation>
    <scope>NUCLEOTIDE SEQUENCE [LARGE SCALE GENOMIC DNA]</scope>
    <source>
        <strain evidence="2 3">DSM 15019</strain>
    </source>
</reference>
<feature type="domain" description="HTH arsR-type" evidence="1">
    <location>
        <begin position="15"/>
        <end position="64"/>
    </location>
</feature>
<dbReference type="EMBL" id="LT629770">
    <property type="protein sequence ID" value="SDS30603.1"/>
    <property type="molecule type" value="Genomic_DNA"/>
</dbReference>
<dbReference type="eggNOG" id="COG2345">
    <property type="taxonomic scope" value="Bacteria"/>
</dbReference>
<dbReference type="InterPro" id="IPR001845">
    <property type="entry name" value="HTH_ArsR_DNA-bd_dom"/>
</dbReference>
<dbReference type="RefSeq" id="WP_060922497.1">
    <property type="nucleotide sequence ID" value="NZ_CBDRLI010000001.1"/>
</dbReference>
<dbReference type="CDD" id="cd00090">
    <property type="entry name" value="HTH_ARSR"/>
    <property type="match status" value="1"/>
</dbReference>
<dbReference type="Pfam" id="PF01022">
    <property type="entry name" value="HTH_5"/>
    <property type="match status" value="1"/>
</dbReference>
<evidence type="ECO:0000259" key="1">
    <source>
        <dbReference type="Pfam" id="PF01022"/>
    </source>
</evidence>
<sequence>MSNGGSVCGPISSYSRVRILHLLFEAGHSGASGELAIGDLCEATGLHPNTVREHLQRLIEGGYVIPTVEHRTTRGRPRTLYRAATGAPDASSPVARNKAKAAARRGDLLRSVLPGTGTTLGKDATYQLDALVEHLEESGFEPVVDDRGLTVDLSPCPHAAGRPEDRPMLCQVHLGLMQGILAEAGGPLEAECVREAALPSECTVQLRDTAAQASNRTGVAHGMA</sequence>
<dbReference type="InterPro" id="IPR011991">
    <property type="entry name" value="ArsR-like_HTH"/>
</dbReference>